<accession>A0A291B7Z3</accession>
<organism evidence="1 2">
    <name type="scientific">Candidatus Enterovibrio altilux</name>
    <dbReference type="NCBI Taxonomy" id="1927128"/>
    <lineage>
        <taxon>Bacteria</taxon>
        <taxon>Pseudomonadati</taxon>
        <taxon>Pseudomonadota</taxon>
        <taxon>Gammaproteobacteria</taxon>
        <taxon>Vibrionales</taxon>
        <taxon>Vibrionaceae</taxon>
        <taxon>Enterovibrio</taxon>
    </lineage>
</organism>
<dbReference type="AlphaFoldDB" id="A0A291B7Z3"/>
<dbReference type="EMBL" id="CP020660">
    <property type="protein sequence ID" value="ATF09128.1"/>
    <property type="molecule type" value="Genomic_DNA"/>
</dbReference>
<proteinExistence type="predicted"/>
<name>A0A291B7Z3_9GAMM</name>
<dbReference type="RefSeq" id="WP_223823248.1">
    <property type="nucleotide sequence ID" value="NZ_CP020660.1"/>
</dbReference>
<reference evidence="2" key="1">
    <citation type="submission" date="2017-04" db="EMBL/GenBank/DDBJ databases">
        <title>Genome evolution of the luminous symbionts of deep sea anglerfish.</title>
        <authorList>
            <person name="Hendry T.A."/>
        </authorList>
    </citation>
    <scope>NUCLEOTIDE SEQUENCE [LARGE SCALE GENOMIC DNA]</scope>
</reference>
<gene>
    <name evidence="1" type="ORF">BTN50_0606</name>
</gene>
<dbReference type="Proteomes" id="UP000218160">
    <property type="component" value="Chromosome 1"/>
</dbReference>
<dbReference type="KEGG" id="elux:BTN50_0606"/>
<sequence length="45" mass="5138">MQIIETTFDKDTILFVSEPSITINVLISCLEKNKKQRNIGGKTRN</sequence>
<protein>
    <submittedName>
        <fullName evidence="1">Uncharacterized protein</fullName>
    </submittedName>
</protein>
<evidence type="ECO:0000313" key="1">
    <source>
        <dbReference type="EMBL" id="ATF09128.1"/>
    </source>
</evidence>
<keyword evidence="2" id="KW-1185">Reference proteome</keyword>
<evidence type="ECO:0000313" key="2">
    <source>
        <dbReference type="Proteomes" id="UP000218160"/>
    </source>
</evidence>